<dbReference type="InterPro" id="IPR036864">
    <property type="entry name" value="Zn2-C6_fun-type_DNA-bd_sf"/>
</dbReference>
<evidence type="ECO:0000256" key="1">
    <source>
        <dbReference type="ARBA" id="ARBA00022723"/>
    </source>
</evidence>
<dbReference type="EMBL" id="MU006796">
    <property type="protein sequence ID" value="KAF2636826.1"/>
    <property type="molecule type" value="Genomic_DNA"/>
</dbReference>
<dbReference type="Gene3D" id="4.10.240.10">
    <property type="entry name" value="Zn(2)-C6 fungal-type DNA-binding domain"/>
    <property type="match status" value="1"/>
</dbReference>
<evidence type="ECO:0000313" key="8">
    <source>
        <dbReference type="EMBL" id="KAF2636826.1"/>
    </source>
</evidence>
<evidence type="ECO:0000259" key="7">
    <source>
        <dbReference type="PROSITE" id="PS50048"/>
    </source>
</evidence>
<reference evidence="8" key="1">
    <citation type="journal article" date="2020" name="Stud. Mycol.">
        <title>101 Dothideomycetes genomes: a test case for predicting lifestyles and emergence of pathogens.</title>
        <authorList>
            <person name="Haridas S."/>
            <person name="Albert R."/>
            <person name="Binder M."/>
            <person name="Bloem J."/>
            <person name="Labutti K."/>
            <person name="Salamov A."/>
            <person name="Andreopoulos B."/>
            <person name="Baker S."/>
            <person name="Barry K."/>
            <person name="Bills G."/>
            <person name="Bluhm B."/>
            <person name="Cannon C."/>
            <person name="Castanera R."/>
            <person name="Culley D."/>
            <person name="Daum C."/>
            <person name="Ezra D."/>
            <person name="Gonzalez J."/>
            <person name="Henrissat B."/>
            <person name="Kuo A."/>
            <person name="Liang C."/>
            <person name="Lipzen A."/>
            <person name="Lutzoni F."/>
            <person name="Magnuson J."/>
            <person name="Mondo S."/>
            <person name="Nolan M."/>
            <person name="Ohm R."/>
            <person name="Pangilinan J."/>
            <person name="Park H.-J."/>
            <person name="Ramirez L."/>
            <person name="Alfaro M."/>
            <person name="Sun H."/>
            <person name="Tritt A."/>
            <person name="Yoshinaga Y."/>
            <person name="Zwiers L.-H."/>
            <person name="Turgeon B."/>
            <person name="Goodwin S."/>
            <person name="Spatafora J."/>
            <person name="Crous P."/>
            <person name="Grigoriev I."/>
        </authorList>
    </citation>
    <scope>NUCLEOTIDE SEQUENCE</scope>
    <source>
        <strain evidence="8">CBS 473.64</strain>
    </source>
</reference>
<dbReference type="InterPro" id="IPR052360">
    <property type="entry name" value="Transcr_Regulatory_Proteins"/>
</dbReference>
<dbReference type="Pfam" id="PF00172">
    <property type="entry name" value="Zn_clus"/>
    <property type="match status" value="1"/>
</dbReference>
<keyword evidence="9" id="KW-1185">Reference proteome</keyword>
<protein>
    <recommendedName>
        <fullName evidence="7">Zn(2)-C6 fungal-type domain-containing protein</fullName>
    </recommendedName>
</protein>
<keyword evidence="1" id="KW-0479">Metal-binding</keyword>
<dbReference type="InterPro" id="IPR001138">
    <property type="entry name" value="Zn2Cys6_DnaBD"/>
</dbReference>
<organism evidence="8 9">
    <name type="scientific">Massarina eburnea CBS 473.64</name>
    <dbReference type="NCBI Taxonomy" id="1395130"/>
    <lineage>
        <taxon>Eukaryota</taxon>
        <taxon>Fungi</taxon>
        <taxon>Dikarya</taxon>
        <taxon>Ascomycota</taxon>
        <taxon>Pezizomycotina</taxon>
        <taxon>Dothideomycetes</taxon>
        <taxon>Pleosporomycetidae</taxon>
        <taxon>Pleosporales</taxon>
        <taxon>Massarineae</taxon>
        <taxon>Massarinaceae</taxon>
        <taxon>Massarina</taxon>
    </lineage>
</organism>
<dbReference type="CDD" id="cd00067">
    <property type="entry name" value="GAL4"/>
    <property type="match status" value="1"/>
</dbReference>
<evidence type="ECO:0000256" key="2">
    <source>
        <dbReference type="ARBA" id="ARBA00022833"/>
    </source>
</evidence>
<keyword evidence="6" id="KW-0539">Nucleus</keyword>
<dbReference type="InterPro" id="IPR021858">
    <property type="entry name" value="Fun_TF"/>
</dbReference>
<evidence type="ECO:0000256" key="3">
    <source>
        <dbReference type="ARBA" id="ARBA00023015"/>
    </source>
</evidence>
<evidence type="ECO:0000256" key="4">
    <source>
        <dbReference type="ARBA" id="ARBA00023125"/>
    </source>
</evidence>
<evidence type="ECO:0000256" key="5">
    <source>
        <dbReference type="ARBA" id="ARBA00023163"/>
    </source>
</evidence>
<keyword evidence="3" id="KW-0805">Transcription regulation</keyword>
<gene>
    <name evidence="8" type="ORF">P280DRAFT_459141</name>
</gene>
<name>A0A6A6RNF4_9PLEO</name>
<sequence>MAGMPKQRKRAKYTRSKSGCRVCRIRKVKCDQTRPACIKCTSTGRECEGYPLVTATTPNSVAHMLLPRTLSPFPGTNPLEERSFSYFKTRTIPQFSAPYGSDFWSRLVLQVGDREPSVRHALVALGALHEDFEAQALMNSVKRSESVSLRRFAGIYYSKALSVLSVYIGDHSWEGLVVSLTCCIICIGFEWLRGGMAAALSHLRGALRILSQWYHGHIEGLYNRLGTSPSSPNGHLIRSQIVPVMMRLAITARTAVSELPHVQWRNVTVDVLAPGGDQSTSMQDARFAFEVILSDAYLQPETQSLSNGHGPYILTKVCRDAFSDALDQWYKTYSVCLYEDSEAICEGEKPQLERLSLTIRYLTVLIMLRTSHTKDQTAHDSYIPQFTRIVHLSSLILNHDNIVAHTGPVSTPSRAPTFMPRFRIDMDAVPMLYFTATKCRHPLIRRKAAALLRTRGSREGFWDGYAEARLADEVIFIEEEGLGKITDETCIPAERRVYMLDEEIDLETKTLRMRFARQDVEEMGEWRVLKW</sequence>
<dbReference type="GO" id="GO:0000981">
    <property type="term" value="F:DNA-binding transcription factor activity, RNA polymerase II-specific"/>
    <property type="evidence" value="ECO:0007669"/>
    <property type="project" value="InterPro"/>
</dbReference>
<dbReference type="GO" id="GO:0003677">
    <property type="term" value="F:DNA binding"/>
    <property type="evidence" value="ECO:0007669"/>
    <property type="project" value="UniProtKB-KW"/>
</dbReference>
<dbReference type="OrthoDB" id="2593732at2759"/>
<dbReference type="SMART" id="SM00066">
    <property type="entry name" value="GAL4"/>
    <property type="match status" value="1"/>
</dbReference>
<evidence type="ECO:0000256" key="6">
    <source>
        <dbReference type="ARBA" id="ARBA00023242"/>
    </source>
</evidence>
<evidence type="ECO:0000313" key="9">
    <source>
        <dbReference type="Proteomes" id="UP000799753"/>
    </source>
</evidence>
<dbReference type="SUPFAM" id="SSF57701">
    <property type="entry name" value="Zn2/Cys6 DNA-binding domain"/>
    <property type="match status" value="1"/>
</dbReference>
<dbReference type="PANTHER" id="PTHR36206">
    <property type="entry name" value="ASPERCRYPTIN BIOSYNTHESIS CLUSTER-SPECIFIC TRANSCRIPTION REGULATOR ATNN-RELATED"/>
    <property type="match status" value="1"/>
</dbReference>
<dbReference type="Pfam" id="PF11951">
    <property type="entry name" value="Fungal_trans_2"/>
    <property type="match status" value="1"/>
</dbReference>
<dbReference type="Proteomes" id="UP000799753">
    <property type="component" value="Unassembled WGS sequence"/>
</dbReference>
<dbReference type="PROSITE" id="PS00463">
    <property type="entry name" value="ZN2_CY6_FUNGAL_1"/>
    <property type="match status" value="1"/>
</dbReference>
<dbReference type="GO" id="GO:0008270">
    <property type="term" value="F:zinc ion binding"/>
    <property type="evidence" value="ECO:0007669"/>
    <property type="project" value="InterPro"/>
</dbReference>
<dbReference type="PANTHER" id="PTHR36206:SF12">
    <property type="entry name" value="ASPERCRYPTIN BIOSYNTHESIS CLUSTER-SPECIFIC TRANSCRIPTION REGULATOR ATNN-RELATED"/>
    <property type="match status" value="1"/>
</dbReference>
<accession>A0A6A6RNF4</accession>
<keyword evidence="5" id="KW-0804">Transcription</keyword>
<dbReference type="PROSITE" id="PS50048">
    <property type="entry name" value="ZN2_CY6_FUNGAL_2"/>
    <property type="match status" value="1"/>
</dbReference>
<feature type="domain" description="Zn(2)-C6 fungal-type" evidence="7">
    <location>
        <begin position="19"/>
        <end position="47"/>
    </location>
</feature>
<keyword evidence="2" id="KW-0862">Zinc</keyword>
<keyword evidence="4" id="KW-0238">DNA-binding</keyword>
<proteinExistence type="predicted"/>
<dbReference type="AlphaFoldDB" id="A0A6A6RNF4"/>